<feature type="chain" id="PRO_5038408985" evidence="1">
    <location>
        <begin position="21"/>
        <end position="316"/>
    </location>
</feature>
<protein>
    <submittedName>
        <fullName evidence="2">Fimbrillin family protein</fullName>
    </submittedName>
</protein>
<proteinExistence type="predicted"/>
<dbReference type="Gene3D" id="2.60.40.2620">
    <property type="entry name" value="Fimbrillin-like"/>
    <property type="match status" value="1"/>
</dbReference>
<accession>A0A9D9DKF3</accession>
<dbReference type="CDD" id="cd13121">
    <property type="entry name" value="BF2867_like_C"/>
    <property type="match status" value="1"/>
</dbReference>
<dbReference type="Gene3D" id="2.60.40.2630">
    <property type="match status" value="1"/>
</dbReference>
<dbReference type="Proteomes" id="UP000823635">
    <property type="component" value="Unassembled WGS sequence"/>
</dbReference>
<evidence type="ECO:0000256" key="1">
    <source>
        <dbReference type="SAM" id="SignalP"/>
    </source>
</evidence>
<reference evidence="2" key="1">
    <citation type="submission" date="2020-10" db="EMBL/GenBank/DDBJ databases">
        <authorList>
            <person name="Gilroy R."/>
        </authorList>
    </citation>
    <scope>NUCLEOTIDE SEQUENCE</scope>
    <source>
        <strain evidence="2">15467</strain>
    </source>
</reference>
<dbReference type="InterPro" id="IPR042278">
    <property type="entry name" value="Mfa-like_1_N"/>
</dbReference>
<gene>
    <name evidence="2" type="ORF">IAC68_06560</name>
</gene>
<evidence type="ECO:0000313" key="3">
    <source>
        <dbReference type="Proteomes" id="UP000823635"/>
    </source>
</evidence>
<dbReference type="Pfam" id="PF13149">
    <property type="entry name" value="Mfa_like_1"/>
    <property type="match status" value="1"/>
</dbReference>
<evidence type="ECO:0000313" key="2">
    <source>
        <dbReference type="EMBL" id="MBO8429572.1"/>
    </source>
</evidence>
<feature type="signal peptide" evidence="1">
    <location>
        <begin position="1"/>
        <end position="20"/>
    </location>
</feature>
<dbReference type="EMBL" id="JADINB010000141">
    <property type="protein sequence ID" value="MBO8429572.1"/>
    <property type="molecule type" value="Genomic_DNA"/>
</dbReference>
<sequence length="316" mass="33917">MKRGNIYFWYAAAVALMAIAGCTKTVHTPENGEHSIGFNVQESVKAAVTGANDIASFGVWGWYGSGEARDKNVFNGVEVHNQAGAWVYSNIQYWVPGMNYTFYAVYPFDYGECAPNGTVKVNDLDCSATGEDAVDLMTAEPVKGSGDSPQNVLFTFSHELSKLKFSFESSQTEVTVTNIKLYGISAGGSLTKTPDNATWSLATAATAENTLYSISQAALNAGNSYTAEPFGEILLPPHTDLADAKISFSYYYGENNANIKSADISLATGTGNVTSWEAGKSYGYTVAIPAEGKIKITVTVAPWEERNASVTWTPNN</sequence>
<dbReference type="InterPro" id="IPR025049">
    <property type="entry name" value="Mfa-like_1"/>
</dbReference>
<reference evidence="2" key="2">
    <citation type="journal article" date="2021" name="PeerJ">
        <title>Extensive microbial diversity within the chicken gut microbiome revealed by metagenomics and culture.</title>
        <authorList>
            <person name="Gilroy R."/>
            <person name="Ravi A."/>
            <person name="Getino M."/>
            <person name="Pursley I."/>
            <person name="Horton D.L."/>
            <person name="Alikhan N.F."/>
            <person name="Baker D."/>
            <person name="Gharbi K."/>
            <person name="Hall N."/>
            <person name="Watson M."/>
            <person name="Adriaenssens E.M."/>
            <person name="Foster-Nyarko E."/>
            <person name="Jarju S."/>
            <person name="Secka A."/>
            <person name="Antonio M."/>
            <person name="Oren A."/>
            <person name="Chaudhuri R.R."/>
            <person name="La Ragione R."/>
            <person name="Hildebrand F."/>
            <person name="Pallen M.J."/>
        </authorList>
    </citation>
    <scope>NUCLEOTIDE SEQUENCE</scope>
    <source>
        <strain evidence="2">15467</strain>
    </source>
</reference>
<keyword evidence="1" id="KW-0732">Signal</keyword>
<comment type="caution">
    <text evidence="2">The sequence shown here is derived from an EMBL/GenBank/DDBJ whole genome shotgun (WGS) entry which is preliminary data.</text>
</comment>
<dbReference type="CDD" id="cd13120">
    <property type="entry name" value="BF2867_like_N"/>
    <property type="match status" value="1"/>
</dbReference>
<dbReference type="AlphaFoldDB" id="A0A9D9DKF3"/>
<dbReference type="PROSITE" id="PS51257">
    <property type="entry name" value="PROKAR_LIPOPROTEIN"/>
    <property type="match status" value="1"/>
</dbReference>
<name>A0A9D9DKF3_9BACT</name>
<organism evidence="2 3">
    <name type="scientific">Candidatus Egerieousia excrementavium</name>
    <dbReference type="NCBI Taxonomy" id="2840778"/>
    <lineage>
        <taxon>Bacteria</taxon>
        <taxon>Pseudomonadati</taxon>
        <taxon>Bacteroidota</taxon>
        <taxon>Bacteroidia</taxon>
        <taxon>Bacteroidales</taxon>
        <taxon>Candidatus Egerieousia</taxon>
    </lineage>
</organism>